<accession>A0A0F9F2F6</accession>
<dbReference type="InterPro" id="IPR016155">
    <property type="entry name" value="Mopterin_synth/thiamin_S_b"/>
</dbReference>
<dbReference type="SUPFAM" id="SSF54285">
    <property type="entry name" value="MoaD/ThiS"/>
    <property type="match status" value="1"/>
</dbReference>
<dbReference type="InterPro" id="IPR012675">
    <property type="entry name" value="Beta-grasp_dom_sf"/>
</dbReference>
<evidence type="ECO:0000313" key="1">
    <source>
        <dbReference type="EMBL" id="KKL80529.1"/>
    </source>
</evidence>
<dbReference type="Pfam" id="PF02597">
    <property type="entry name" value="ThiS"/>
    <property type="match status" value="1"/>
</dbReference>
<name>A0A0F9F2F6_9ZZZZ</name>
<protein>
    <recommendedName>
        <fullName evidence="2">Ubiquitin-like domain-containing protein</fullName>
    </recommendedName>
</protein>
<reference evidence="1" key="1">
    <citation type="journal article" date="2015" name="Nature">
        <title>Complex archaea that bridge the gap between prokaryotes and eukaryotes.</title>
        <authorList>
            <person name="Spang A."/>
            <person name="Saw J.H."/>
            <person name="Jorgensen S.L."/>
            <person name="Zaremba-Niedzwiedzka K."/>
            <person name="Martijn J."/>
            <person name="Lind A.E."/>
            <person name="van Eijk R."/>
            <person name="Schleper C."/>
            <person name="Guy L."/>
            <person name="Ettema T.J."/>
        </authorList>
    </citation>
    <scope>NUCLEOTIDE SEQUENCE</scope>
</reference>
<sequence>MKVMFQAVGVLTDFLRKGKETVKGDEFTVQGVLDALVSKYGNPIAEELFKDGELDKDLSIILNGRNILSLEDKFQTVLKDGDELVMTPYIPGG</sequence>
<dbReference type="EMBL" id="LAZR01022825">
    <property type="protein sequence ID" value="KKL80529.1"/>
    <property type="molecule type" value="Genomic_DNA"/>
</dbReference>
<comment type="caution">
    <text evidence="1">The sequence shown here is derived from an EMBL/GenBank/DDBJ whole genome shotgun (WGS) entry which is preliminary data.</text>
</comment>
<dbReference type="InterPro" id="IPR003749">
    <property type="entry name" value="ThiS/MoaD-like"/>
</dbReference>
<evidence type="ECO:0008006" key="2">
    <source>
        <dbReference type="Google" id="ProtNLM"/>
    </source>
</evidence>
<dbReference type="Gene3D" id="3.10.20.30">
    <property type="match status" value="1"/>
</dbReference>
<dbReference type="AlphaFoldDB" id="A0A0F9F2F6"/>
<proteinExistence type="predicted"/>
<organism evidence="1">
    <name type="scientific">marine sediment metagenome</name>
    <dbReference type="NCBI Taxonomy" id="412755"/>
    <lineage>
        <taxon>unclassified sequences</taxon>
        <taxon>metagenomes</taxon>
        <taxon>ecological metagenomes</taxon>
    </lineage>
</organism>
<gene>
    <name evidence="1" type="ORF">LCGC14_2003860</name>
</gene>